<evidence type="ECO:0000256" key="2">
    <source>
        <dbReference type="ARBA" id="ARBA00023242"/>
    </source>
</evidence>
<feature type="compositionally biased region" description="Polar residues" evidence="3">
    <location>
        <begin position="220"/>
        <end position="233"/>
    </location>
</feature>
<gene>
    <name evidence="5" type="ORF">AFUS01_LOCUS23165</name>
</gene>
<feature type="compositionally biased region" description="Low complexity" evidence="3">
    <location>
        <begin position="124"/>
        <end position="147"/>
    </location>
</feature>
<dbReference type="SMART" id="SM00456">
    <property type="entry name" value="WW"/>
    <property type="match status" value="1"/>
</dbReference>
<dbReference type="GO" id="GO:0005634">
    <property type="term" value="C:nucleus"/>
    <property type="evidence" value="ECO:0007669"/>
    <property type="project" value="UniProtKB-SubCell"/>
</dbReference>
<dbReference type="GO" id="GO:1904263">
    <property type="term" value="P:positive regulation of TORC1 signaling"/>
    <property type="evidence" value="ECO:0007669"/>
    <property type="project" value="TreeGrafter"/>
</dbReference>
<name>A0A8J2P7H9_9HEXA</name>
<dbReference type="PROSITE" id="PS50020">
    <property type="entry name" value="WW_DOMAIN_2"/>
    <property type="match status" value="1"/>
</dbReference>
<dbReference type="Pfam" id="PF00397">
    <property type="entry name" value="WW"/>
    <property type="match status" value="1"/>
</dbReference>
<organism evidence="5 6">
    <name type="scientific">Allacma fusca</name>
    <dbReference type="NCBI Taxonomy" id="39272"/>
    <lineage>
        <taxon>Eukaryota</taxon>
        <taxon>Metazoa</taxon>
        <taxon>Ecdysozoa</taxon>
        <taxon>Arthropoda</taxon>
        <taxon>Hexapoda</taxon>
        <taxon>Collembola</taxon>
        <taxon>Symphypleona</taxon>
        <taxon>Sminthuridae</taxon>
        <taxon>Allacma</taxon>
    </lineage>
</organism>
<keyword evidence="6" id="KW-1185">Reference proteome</keyword>
<feature type="compositionally biased region" description="Basic and acidic residues" evidence="3">
    <location>
        <begin position="181"/>
        <end position="190"/>
    </location>
</feature>
<comment type="subcellular location">
    <subcellularLocation>
        <location evidence="1">Nucleus</location>
    </subcellularLocation>
</comment>
<feature type="domain" description="WW" evidence="4">
    <location>
        <begin position="25"/>
        <end position="52"/>
    </location>
</feature>
<feature type="compositionally biased region" description="Basic and acidic residues" evidence="3">
    <location>
        <begin position="92"/>
        <end position="107"/>
    </location>
</feature>
<feature type="compositionally biased region" description="Polar residues" evidence="3">
    <location>
        <begin position="257"/>
        <end position="284"/>
    </location>
</feature>
<dbReference type="GO" id="GO:0003682">
    <property type="term" value="F:chromatin binding"/>
    <property type="evidence" value="ECO:0007669"/>
    <property type="project" value="TreeGrafter"/>
</dbReference>
<dbReference type="GO" id="GO:0010506">
    <property type="term" value="P:regulation of autophagy"/>
    <property type="evidence" value="ECO:0007669"/>
    <property type="project" value="TreeGrafter"/>
</dbReference>
<dbReference type="PANTHER" id="PTHR15911:SF6">
    <property type="entry name" value="WW DOMAIN-CONTAINING ADAPTER PROTEIN WITH COILED-COIL"/>
    <property type="match status" value="1"/>
</dbReference>
<comment type="caution">
    <text evidence="5">The sequence shown here is derived from an EMBL/GenBank/DDBJ whole genome shotgun (WGS) entry which is preliminary data.</text>
</comment>
<dbReference type="OrthoDB" id="10072039at2759"/>
<dbReference type="InterPro" id="IPR038867">
    <property type="entry name" value="WAC"/>
</dbReference>
<evidence type="ECO:0000259" key="4">
    <source>
        <dbReference type="PROSITE" id="PS50020"/>
    </source>
</evidence>
<dbReference type="CDD" id="cd00201">
    <property type="entry name" value="WW"/>
    <property type="match status" value="1"/>
</dbReference>
<evidence type="ECO:0000313" key="6">
    <source>
        <dbReference type="Proteomes" id="UP000708208"/>
    </source>
</evidence>
<reference evidence="5" key="1">
    <citation type="submission" date="2021-06" db="EMBL/GenBank/DDBJ databases">
        <authorList>
            <person name="Hodson N. C."/>
            <person name="Mongue J. A."/>
            <person name="Jaron S. K."/>
        </authorList>
    </citation>
    <scope>NUCLEOTIDE SEQUENCE</scope>
</reference>
<feature type="compositionally biased region" description="Basic and acidic residues" evidence="3">
    <location>
        <begin position="285"/>
        <end position="366"/>
    </location>
</feature>
<sequence>MSSKVDPKKAKMDVSSKSKGKVGEWVRHMSSSGKEYYYNVSSHASQWEKPREWLDYEKKYGPVPNTSSSTTKPPYQQVHQSQSHPASQNHQQSERDRMVEQQRERYSGHHHGMPGSAHGSNYPSTSATYSHHSHASSSNSMSSSHTSGQHHSHGHSHSHGHHPQQTGFHGQQQQQQQRHAQHYDGYHERYLTNYGHSSHTVTSSAAHGGSHNNQGGHGQRSAQESTPSSSRQNMGALRDGRKQYEDQNSEDMDISPAENSISPASADSKTLSAGITSTSQQSYDLSRDENKSVDRHRSNNGVRERDRDRDPRSNRESDRGRRDAERGRPREREPRSTDHERSRSHVRDERSQSPWDKDGTPERQDGGESTVGTGMNSMGRLSSLGNDSEMSALAPLPPSLAVYYREDLIQHVKSLTSDPADRQASRLGEELMTSSAIQLSKVSTELKMARSLVRLTDIQATLQEQRILFLREQIRNLEESDKDNSAMLGVETAD</sequence>
<feature type="region of interest" description="Disordered" evidence="3">
    <location>
        <begin position="58"/>
        <end position="390"/>
    </location>
</feature>
<protein>
    <recommendedName>
        <fullName evidence="4">WW domain-containing protein</fullName>
    </recommendedName>
</protein>
<dbReference type="AlphaFoldDB" id="A0A8J2P7H9"/>
<feature type="compositionally biased region" description="Low complexity" evidence="3">
    <location>
        <begin position="163"/>
        <end position="178"/>
    </location>
</feature>
<proteinExistence type="predicted"/>
<dbReference type="InterPro" id="IPR001202">
    <property type="entry name" value="WW_dom"/>
</dbReference>
<feature type="compositionally biased region" description="Polar residues" evidence="3">
    <location>
        <begin position="370"/>
        <end position="389"/>
    </location>
</feature>
<feature type="compositionally biased region" description="Low complexity" evidence="3">
    <location>
        <begin position="196"/>
        <end position="214"/>
    </location>
</feature>
<feature type="compositionally biased region" description="Polar residues" evidence="3">
    <location>
        <begin position="64"/>
        <end position="91"/>
    </location>
</feature>
<evidence type="ECO:0000256" key="1">
    <source>
        <dbReference type="ARBA" id="ARBA00004123"/>
    </source>
</evidence>
<dbReference type="EMBL" id="CAJVCH010276482">
    <property type="protein sequence ID" value="CAG7734795.1"/>
    <property type="molecule type" value="Genomic_DNA"/>
</dbReference>
<feature type="compositionally biased region" description="Basic residues" evidence="3">
    <location>
        <begin position="148"/>
        <end position="162"/>
    </location>
</feature>
<accession>A0A8J2P7H9</accession>
<feature type="region of interest" description="Disordered" evidence="3">
    <location>
        <begin position="1"/>
        <end position="26"/>
    </location>
</feature>
<evidence type="ECO:0000313" key="5">
    <source>
        <dbReference type="EMBL" id="CAG7734795.1"/>
    </source>
</evidence>
<dbReference type="GO" id="GO:0000993">
    <property type="term" value="F:RNA polymerase II complex binding"/>
    <property type="evidence" value="ECO:0007669"/>
    <property type="project" value="TreeGrafter"/>
</dbReference>
<dbReference type="Proteomes" id="UP000708208">
    <property type="component" value="Unassembled WGS sequence"/>
</dbReference>
<keyword evidence="2" id="KW-0539">Nucleus</keyword>
<evidence type="ECO:0000256" key="3">
    <source>
        <dbReference type="SAM" id="MobiDB-lite"/>
    </source>
</evidence>
<dbReference type="PANTHER" id="PTHR15911">
    <property type="entry name" value="WW DOMAIN-CONTAINING ADAPTER PROTEIN WITH COILED-COIL"/>
    <property type="match status" value="1"/>
</dbReference>
<dbReference type="PROSITE" id="PS01159">
    <property type="entry name" value="WW_DOMAIN_1"/>
    <property type="match status" value="1"/>
</dbReference>